<comment type="similarity">
    <text evidence="2 17">Belongs to the peptidase M1 family.</text>
</comment>
<organism evidence="22 23">
    <name type="scientific">Pygocentrus nattereri</name>
    <name type="common">Red-bellied piranha</name>
    <dbReference type="NCBI Taxonomy" id="42514"/>
    <lineage>
        <taxon>Eukaryota</taxon>
        <taxon>Metazoa</taxon>
        <taxon>Chordata</taxon>
        <taxon>Craniata</taxon>
        <taxon>Vertebrata</taxon>
        <taxon>Euteleostomi</taxon>
        <taxon>Actinopterygii</taxon>
        <taxon>Neopterygii</taxon>
        <taxon>Teleostei</taxon>
        <taxon>Ostariophysi</taxon>
        <taxon>Characiformes</taxon>
        <taxon>Characoidei</taxon>
        <taxon>Pygocentrus</taxon>
    </lineage>
</organism>
<dbReference type="FunFam" id="2.60.40.1730:FF:000001">
    <property type="entry name" value="Leucyl-cystinyl aminopeptidase"/>
    <property type="match status" value="1"/>
</dbReference>
<reference evidence="22" key="2">
    <citation type="submission" date="2025-08" db="UniProtKB">
        <authorList>
            <consortium name="Ensembl"/>
        </authorList>
    </citation>
    <scope>IDENTIFICATION</scope>
</reference>
<dbReference type="Proteomes" id="UP001501920">
    <property type="component" value="Chromosome 15"/>
</dbReference>
<evidence type="ECO:0000259" key="21">
    <source>
        <dbReference type="Pfam" id="PF17900"/>
    </source>
</evidence>
<feature type="transmembrane region" description="Helical" evidence="17">
    <location>
        <begin position="614"/>
        <end position="635"/>
    </location>
</feature>
<dbReference type="InterPro" id="IPR014782">
    <property type="entry name" value="Peptidase_M1_dom"/>
</dbReference>
<feature type="domain" description="Peptidase M1 membrane alanine aminopeptidase" evidence="19">
    <location>
        <begin position="303"/>
        <end position="531"/>
    </location>
</feature>
<reference evidence="22" key="3">
    <citation type="submission" date="2025-09" db="UniProtKB">
        <authorList>
            <consortium name="Ensembl"/>
        </authorList>
    </citation>
    <scope>IDENTIFICATION</scope>
</reference>
<evidence type="ECO:0000256" key="2">
    <source>
        <dbReference type="ARBA" id="ARBA00010136"/>
    </source>
</evidence>
<evidence type="ECO:0000259" key="19">
    <source>
        <dbReference type="Pfam" id="PF01433"/>
    </source>
</evidence>
<keyword evidence="3 17" id="KW-0031">Aminopeptidase</keyword>
<feature type="domain" description="Aminopeptidase N-like N-terminal" evidence="21">
    <location>
        <begin position="73"/>
        <end position="265"/>
    </location>
</feature>
<keyword evidence="12 17" id="KW-0472">Membrane</keyword>
<evidence type="ECO:0000256" key="6">
    <source>
        <dbReference type="ARBA" id="ARBA00022723"/>
    </source>
</evidence>
<dbReference type="GO" id="GO:0005886">
    <property type="term" value="C:plasma membrane"/>
    <property type="evidence" value="ECO:0007669"/>
    <property type="project" value="TreeGrafter"/>
</dbReference>
<dbReference type="GO" id="GO:0042277">
    <property type="term" value="F:peptide binding"/>
    <property type="evidence" value="ECO:0007669"/>
    <property type="project" value="TreeGrafter"/>
</dbReference>
<proteinExistence type="inferred from homology"/>
<evidence type="ECO:0000256" key="13">
    <source>
        <dbReference type="ARBA" id="ARBA00023180"/>
    </source>
</evidence>
<keyword evidence="13" id="KW-0325">Glycoprotein</keyword>
<comment type="caution">
    <text evidence="17">Lacks conserved residue(s) required for the propagation of feature annotation.</text>
</comment>
<comment type="subcellular location">
    <subcellularLocation>
        <location evidence="1">Membrane</location>
        <topology evidence="1">Single-pass type II membrane protein</topology>
    </subcellularLocation>
</comment>
<dbReference type="Gene3D" id="1.25.50.20">
    <property type="match status" value="1"/>
</dbReference>
<evidence type="ECO:0000313" key="23">
    <source>
        <dbReference type="Proteomes" id="UP001501920"/>
    </source>
</evidence>
<feature type="binding site" evidence="15">
    <location>
        <position position="375"/>
    </location>
    <ligand>
        <name>Zn(2+)</name>
        <dbReference type="ChEBI" id="CHEBI:29105"/>
        <note>catalytic</note>
    </ligand>
</feature>
<keyword evidence="9" id="KW-0735">Signal-anchor</keyword>
<dbReference type="GO" id="GO:0070006">
    <property type="term" value="F:metalloaminopeptidase activity"/>
    <property type="evidence" value="ECO:0007669"/>
    <property type="project" value="TreeGrafter"/>
</dbReference>
<keyword evidence="23" id="KW-1185">Reference proteome</keyword>
<reference evidence="22 23" key="1">
    <citation type="submission" date="2020-10" db="EMBL/GenBank/DDBJ databases">
        <title>Pygocentrus nattereri (red-bellied piranha) genome, fPygNat1, primary haplotype.</title>
        <authorList>
            <person name="Myers G."/>
            <person name="Meyer A."/>
            <person name="Karagic N."/>
            <person name="Pippel M."/>
            <person name="Winkler S."/>
            <person name="Tracey A."/>
            <person name="Wood J."/>
            <person name="Formenti G."/>
            <person name="Howe K."/>
            <person name="Fedrigo O."/>
            <person name="Jarvis E.D."/>
        </authorList>
    </citation>
    <scope>NUCLEOTIDE SEQUENCE [LARGE SCALE GENOMIC DNA]</scope>
</reference>
<dbReference type="SUPFAM" id="SSF55486">
    <property type="entry name" value="Metalloproteases ('zincins'), catalytic domain"/>
    <property type="match status" value="1"/>
</dbReference>
<accession>A0AAR2M4C5</accession>
<keyword evidence="8 15" id="KW-0862">Zinc</keyword>
<evidence type="ECO:0000256" key="5">
    <source>
        <dbReference type="ARBA" id="ARBA00022692"/>
    </source>
</evidence>
<dbReference type="PANTHER" id="PTHR11533">
    <property type="entry name" value="PROTEASE M1 ZINC METALLOPROTEASE"/>
    <property type="match status" value="1"/>
</dbReference>
<dbReference type="InterPro" id="IPR050344">
    <property type="entry name" value="Peptidase_M1_aminopeptidases"/>
</dbReference>
<evidence type="ECO:0000259" key="20">
    <source>
        <dbReference type="Pfam" id="PF11838"/>
    </source>
</evidence>
<evidence type="ECO:0000256" key="4">
    <source>
        <dbReference type="ARBA" id="ARBA00022670"/>
    </source>
</evidence>
<evidence type="ECO:0000256" key="18">
    <source>
        <dbReference type="SAM" id="MobiDB-lite"/>
    </source>
</evidence>
<sequence length="997" mass="114183">MGKGFYISKNQAIVAALLAAVAVVTIIALSIVYSKEKAKRALPLNDEKTSPVTPTSPPSNEPWDKYRLPDTLKPQSYNITLWPRLTEDAQGMYIFTGSSEVVFMCEKETDLIIIHCNKLNLTFFDGHHAKLIGMHRTAAPAIKKTWFQVETQYLVVQLKGTLKPGKAYSLSTEFKGELADDLEGFYRSEYKEDGIKKVVAITQMQATYARKAFPCFDEPAMKAIFHITLIHEPGTIALSNKSLQIDRINVIRTRFEPTKKMSTYLVAFIVSDFTYITKQEDNKDLMVRIWARQKAIKGGQGDYALSITQPIMEFFEKYYNTDYPLSKSDQIALPDFSAGAMENWGLVTYRETALLYDPKTSANGNKQRIATVVSHELAHMWFGNLVTLKWWNDLWLNEGFASYVEYLGADYAEPTWNIKDQIILYDMYRAFAVDSLVSSHPLSCKEEEVNKPAEISQMFNTISYSKGAAVLRMLSEFLTEPVFAKGLTTYLNQFAFGNSVYSDLWDHLQKAVDRTPQLKLPHRVHDIMNRWILQMGFPVVTIDTGTGNVSQKHFLLEPNSVVEKPSEFNYEWYIPINWMKKSGEQDQLWLLQKSEFQQTKPFNAMFGLTLNQNFHIVTCIIIFSCIFMSHFLMLLQAVHKPMKVSRGQWVLANVNVSGYYRVNYDLENWERLLSQLNSNHQIIPVINRAQILDDAFNLARASIINITLALRTTKYLSLEKEYIPWEAALRSLNSLFLVFDRSDVYGAMQAYLRNQVKPLFDHFTSITGNWTTVPLGHNDQFTQIIALSLACKTGLPGCRDIIKAWFRQWMQDPDNNKIHPNLRSTVYCYAIAAGGVEEWDFGWRMFKKATVAAEAVKLRSALACTREPWLLNRYLEYTLDPEKIRKQDATSTIGSISSNIVGQPLAWNFVRARWEYLFKVYGTGSFSFSRLINDITARFCTSFELSELKQFQKDNADVGFGSGTQALQQAIEKTTAKIKWLEDNKQQVLQWFISQSA</sequence>
<dbReference type="GO" id="GO:0005737">
    <property type="term" value="C:cytoplasm"/>
    <property type="evidence" value="ECO:0007669"/>
    <property type="project" value="TreeGrafter"/>
</dbReference>
<evidence type="ECO:0000256" key="7">
    <source>
        <dbReference type="ARBA" id="ARBA00022801"/>
    </source>
</evidence>
<dbReference type="Pfam" id="PF11838">
    <property type="entry name" value="ERAP1_C"/>
    <property type="match status" value="1"/>
</dbReference>
<dbReference type="PANTHER" id="PTHR11533:SF300">
    <property type="entry name" value="AMINOPEPTIDASE"/>
    <property type="match status" value="1"/>
</dbReference>
<evidence type="ECO:0000256" key="16">
    <source>
        <dbReference type="PIRSR" id="PIRSR634016-4"/>
    </source>
</evidence>
<evidence type="ECO:0000256" key="1">
    <source>
        <dbReference type="ARBA" id="ARBA00004606"/>
    </source>
</evidence>
<dbReference type="GO" id="GO:0008270">
    <property type="term" value="F:zinc ion binding"/>
    <property type="evidence" value="ECO:0007669"/>
    <property type="project" value="UniProtKB-UniRule"/>
</dbReference>
<dbReference type="Gene3D" id="2.60.40.1910">
    <property type="match status" value="1"/>
</dbReference>
<feature type="site" description="Transition state stabilizer" evidence="16">
    <location>
        <position position="464"/>
    </location>
</feature>
<dbReference type="GO" id="GO:0006508">
    <property type="term" value="P:proteolysis"/>
    <property type="evidence" value="ECO:0007669"/>
    <property type="project" value="UniProtKB-KW"/>
</dbReference>
<evidence type="ECO:0000256" key="9">
    <source>
        <dbReference type="ARBA" id="ARBA00022968"/>
    </source>
</evidence>
<keyword evidence="7 17" id="KW-0378">Hydrolase</keyword>
<keyword evidence="11 17" id="KW-0482">Metalloprotease</keyword>
<dbReference type="GO" id="GO:0043171">
    <property type="term" value="P:peptide catabolic process"/>
    <property type="evidence" value="ECO:0007669"/>
    <property type="project" value="TreeGrafter"/>
</dbReference>
<feature type="binding site" evidence="15">
    <location>
        <position position="398"/>
    </location>
    <ligand>
        <name>Zn(2+)</name>
        <dbReference type="ChEBI" id="CHEBI:29105"/>
        <note>catalytic</note>
    </ligand>
</feature>
<dbReference type="SUPFAM" id="SSF63737">
    <property type="entry name" value="Leukotriene A4 hydrolase N-terminal domain"/>
    <property type="match status" value="1"/>
</dbReference>
<evidence type="ECO:0000256" key="3">
    <source>
        <dbReference type="ARBA" id="ARBA00022438"/>
    </source>
</evidence>
<dbReference type="InterPro" id="IPR024571">
    <property type="entry name" value="ERAP1-like_C_dom"/>
</dbReference>
<dbReference type="PRINTS" id="PR00756">
    <property type="entry name" value="ALADIPTASE"/>
</dbReference>
<evidence type="ECO:0000256" key="17">
    <source>
        <dbReference type="RuleBase" id="RU364040"/>
    </source>
</evidence>
<keyword evidence="6 15" id="KW-0479">Metal-binding</keyword>
<comment type="cofactor">
    <cofactor evidence="15 17">
        <name>Zn(2+)</name>
        <dbReference type="ChEBI" id="CHEBI:29105"/>
    </cofactor>
    <text evidence="15 17">Binds 1 zinc ion per subunit.</text>
</comment>
<dbReference type="InterPro" id="IPR042097">
    <property type="entry name" value="Aminopeptidase_N-like_N_sf"/>
</dbReference>
<protein>
    <recommendedName>
        <fullName evidence="17">Aminopeptidase</fullName>
        <ecNumber evidence="17">3.4.11.-</ecNumber>
    </recommendedName>
</protein>
<dbReference type="AlphaFoldDB" id="A0AAR2M4C5"/>
<gene>
    <name evidence="22" type="primary">ANPEP</name>
</gene>
<evidence type="ECO:0000256" key="8">
    <source>
        <dbReference type="ARBA" id="ARBA00022833"/>
    </source>
</evidence>
<dbReference type="InterPro" id="IPR045357">
    <property type="entry name" value="Aminopeptidase_N-like_N"/>
</dbReference>
<dbReference type="EC" id="3.4.11.-" evidence="17"/>
<feature type="binding site" evidence="15">
    <location>
        <position position="379"/>
    </location>
    <ligand>
        <name>Zn(2+)</name>
        <dbReference type="ChEBI" id="CHEBI:29105"/>
        <note>catalytic</note>
    </ligand>
</feature>
<evidence type="ECO:0000313" key="22">
    <source>
        <dbReference type="Ensembl" id="ENSPNAP00000081957.1"/>
    </source>
</evidence>
<evidence type="ECO:0000256" key="12">
    <source>
        <dbReference type="ARBA" id="ARBA00023136"/>
    </source>
</evidence>
<dbReference type="Ensembl" id="ENSPNAT00000070701.1">
    <property type="protein sequence ID" value="ENSPNAP00000081957.1"/>
    <property type="gene ID" value="ENSPNAG00000014668.2"/>
</dbReference>
<dbReference type="GO" id="GO:0005615">
    <property type="term" value="C:extracellular space"/>
    <property type="evidence" value="ECO:0007669"/>
    <property type="project" value="TreeGrafter"/>
</dbReference>
<dbReference type="FunFam" id="1.10.390.10:FF:000001">
    <property type="entry name" value="Aminopeptidase"/>
    <property type="match status" value="1"/>
</dbReference>
<feature type="domain" description="ERAP1-like C-terminal" evidence="20">
    <location>
        <begin position="649"/>
        <end position="974"/>
    </location>
</feature>
<feature type="active site" description="Proton acceptor" evidence="14">
    <location>
        <position position="376"/>
    </location>
</feature>
<evidence type="ECO:0000256" key="15">
    <source>
        <dbReference type="PIRSR" id="PIRSR634016-3"/>
    </source>
</evidence>
<evidence type="ECO:0000256" key="11">
    <source>
        <dbReference type="ARBA" id="ARBA00023049"/>
    </source>
</evidence>
<dbReference type="Pfam" id="PF01433">
    <property type="entry name" value="Peptidase_M1"/>
    <property type="match status" value="1"/>
</dbReference>
<feature type="transmembrane region" description="Helical" evidence="17">
    <location>
        <begin position="12"/>
        <end position="33"/>
    </location>
</feature>
<evidence type="ECO:0000256" key="14">
    <source>
        <dbReference type="PIRSR" id="PIRSR634016-1"/>
    </source>
</evidence>
<dbReference type="Gene3D" id="1.10.390.10">
    <property type="entry name" value="Neutral Protease Domain 2"/>
    <property type="match status" value="1"/>
</dbReference>
<feature type="region of interest" description="Disordered" evidence="18">
    <location>
        <begin position="44"/>
        <end position="67"/>
    </location>
</feature>
<dbReference type="Pfam" id="PF17900">
    <property type="entry name" value="Peptidase_M1_N"/>
    <property type="match status" value="1"/>
</dbReference>
<keyword evidence="10 17" id="KW-1133">Transmembrane helix</keyword>
<dbReference type="GeneTree" id="ENSGT00940000154876"/>
<keyword evidence="5 17" id="KW-0812">Transmembrane</keyword>
<dbReference type="CDD" id="cd09601">
    <property type="entry name" value="M1_APN-Q_like"/>
    <property type="match status" value="1"/>
</dbReference>
<name>A0AAR2M4C5_PYGNA</name>
<dbReference type="FunFam" id="1.25.50.20:FF:000012">
    <property type="entry name" value="Aminopeptidase N"/>
    <property type="match status" value="1"/>
</dbReference>
<dbReference type="InterPro" id="IPR001930">
    <property type="entry name" value="Peptidase_M1"/>
</dbReference>
<evidence type="ECO:0000256" key="10">
    <source>
        <dbReference type="ARBA" id="ARBA00022989"/>
    </source>
</evidence>
<dbReference type="Gene3D" id="2.60.40.1730">
    <property type="entry name" value="tricorn interacting facor f3 domain"/>
    <property type="match status" value="1"/>
</dbReference>
<keyword evidence="4 17" id="KW-0645">Protease</keyword>
<dbReference type="InterPro" id="IPR027268">
    <property type="entry name" value="Peptidase_M4/M1_CTD_sf"/>
</dbReference>
<dbReference type="InterPro" id="IPR034016">
    <property type="entry name" value="M1_APN-typ"/>
</dbReference>